<gene>
    <name evidence="1" type="ORF">DA73_0400038410</name>
</gene>
<name>A0A8S9TFA7_9CYAN</name>
<dbReference type="OrthoDB" id="2989981at2"/>
<comment type="caution">
    <text evidence="1">The sequence shown here is derived from an EMBL/GenBank/DDBJ whole genome shotgun (WGS) entry which is preliminary data.</text>
</comment>
<accession>A0A8S9TFA7</accession>
<dbReference type="RefSeq" id="WP_137986190.1">
    <property type="nucleotide sequence ID" value="NZ_JHEG04000001.1"/>
</dbReference>
<dbReference type="Proteomes" id="UP000029738">
    <property type="component" value="Unassembled WGS sequence"/>
</dbReference>
<proteinExistence type="predicted"/>
<evidence type="ECO:0000313" key="2">
    <source>
        <dbReference type="Proteomes" id="UP000029738"/>
    </source>
</evidence>
<organism evidence="1 2">
    <name type="scientific">Tolypothrix bouteillei VB521301</name>
    <dbReference type="NCBI Taxonomy" id="1479485"/>
    <lineage>
        <taxon>Bacteria</taxon>
        <taxon>Bacillati</taxon>
        <taxon>Cyanobacteriota</taxon>
        <taxon>Cyanophyceae</taxon>
        <taxon>Nostocales</taxon>
        <taxon>Tolypothrichaceae</taxon>
        <taxon>Tolypothrix</taxon>
    </lineage>
</organism>
<reference evidence="1" key="2">
    <citation type="submission" date="2019-11" db="EMBL/GenBank/DDBJ databases">
        <title>Improved Assembly of Tolypothrix boutellei genome.</title>
        <authorList>
            <person name="Sarangi A.N."/>
            <person name="Mukherjee M."/>
            <person name="Ghosh S."/>
            <person name="Singh D."/>
            <person name="Das A."/>
            <person name="Kant S."/>
            <person name="Prusty A."/>
            <person name="Tripathy S."/>
        </authorList>
    </citation>
    <scope>NUCLEOTIDE SEQUENCE</scope>
    <source>
        <strain evidence="1">VB521301</strain>
    </source>
</reference>
<sequence>MTRSQDKNPQWHLNDPRTRKWMVQCVWCQTIGYQREAPEQFFGRYHLIKHFRPMNLDSTGVCEDCRRALLFAQKQF</sequence>
<protein>
    <submittedName>
        <fullName evidence="1">Uncharacterized protein</fullName>
    </submittedName>
</protein>
<dbReference type="EMBL" id="JHEG04000001">
    <property type="protein sequence ID" value="KAF3890667.1"/>
    <property type="molecule type" value="Genomic_DNA"/>
</dbReference>
<keyword evidence="2" id="KW-1185">Reference proteome</keyword>
<evidence type="ECO:0000313" key="1">
    <source>
        <dbReference type="EMBL" id="KAF3890667.1"/>
    </source>
</evidence>
<dbReference type="AlphaFoldDB" id="A0A8S9TFA7"/>
<reference evidence="1" key="1">
    <citation type="journal article" date="2015" name="Genome Announc.">
        <title>Draft Genome Sequence of Tolypothrix boutellei Strain VB521301.</title>
        <authorList>
            <person name="Chandrababunaidu M.M."/>
            <person name="Singh D."/>
            <person name="Sen D."/>
            <person name="Bhan S."/>
            <person name="Das S."/>
            <person name="Gupta A."/>
            <person name="Adhikary S.P."/>
            <person name="Tripathy S."/>
        </authorList>
    </citation>
    <scope>NUCLEOTIDE SEQUENCE</scope>
    <source>
        <strain evidence="1">VB521301</strain>
    </source>
</reference>